<proteinExistence type="predicted"/>
<keyword evidence="2" id="KW-1185">Reference proteome</keyword>
<dbReference type="PROSITE" id="PS51257">
    <property type="entry name" value="PROKAR_LIPOPROTEIN"/>
    <property type="match status" value="1"/>
</dbReference>
<dbReference type="AlphaFoldDB" id="A0A511QIK3"/>
<dbReference type="OrthoDB" id="6454534at2"/>
<comment type="caution">
    <text evidence="1">The sequence shown here is derived from an EMBL/GenBank/DDBJ whole genome shotgun (WGS) entry which is preliminary data.</text>
</comment>
<evidence type="ECO:0000313" key="1">
    <source>
        <dbReference type="EMBL" id="GEM77148.1"/>
    </source>
</evidence>
<dbReference type="EMBL" id="BJXJ01000042">
    <property type="protein sequence ID" value="GEM77148.1"/>
    <property type="molecule type" value="Genomic_DNA"/>
</dbReference>
<accession>A0A511QIK3</accession>
<sequence length="182" mass="20957">MKRFWMIFIAFLLTGCNEQGTIQIASFESADIANKVVVLLEQQSLSTTLEKSKEAYEVYVDKLQEVKARRLLSQFNFYFQREDLNDLLESKFASLSKLEVVKGNLLESREIYNKLSVIPNVLRASVVVTGDKNKRISVLIMSFQEIDTVNKNNIERFLKGLIAEQDTLTISYFVQMTTHENT</sequence>
<dbReference type="RefSeq" id="WP_039981272.1">
    <property type="nucleotide sequence ID" value="NZ_BAOJ01000055.1"/>
</dbReference>
<name>A0A511QIK3_9VIBR</name>
<reference evidence="1 2" key="1">
    <citation type="submission" date="2019-07" db="EMBL/GenBank/DDBJ databases">
        <title>Whole genome shotgun sequence of Vibrio sagamiensis NBRC 104589.</title>
        <authorList>
            <person name="Hosoyama A."/>
            <person name="Uohara A."/>
            <person name="Ohji S."/>
            <person name="Ichikawa N."/>
        </authorList>
    </citation>
    <scope>NUCLEOTIDE SEQUENCE [LARGE SCALE GENOMIC DNA]</scope>
    <source>
        <strain evidence="1 2">NBRC 104589</strain>
    </source>
</reference>
<dbReference type="Proteomes" id="UP000321922">
    <property type="component" value="Unassembled WGS sequence"/>
</dbReference>
<protein>
    <submittedName>
        <fullName evidence="1">Type III secretion protein</fullName>
    </submittedName>
</protein>
<organism evidence="1 2">
    <name type="scientific">Vibrio sagamiensis NBRC 104589</name>
    <dbReference type="NCBI Taxonomy" id="1219064"/>
    <lineage>
        <taxon>Bacteria</taxon>
        <taxon>Pseudomonadati</taxon>
        <taxon>Pseudomonadota</taxon>
        <taxon>Gammaproteobacteria</taxon>
        <taxon>Vibrionales</taxon>
        <taxon>Vibrionaceae</taxon>
        <taxon>Vibrio</taxon>
    </lineage>
</organism>
<evidence type="ECO:0000313" key="2">
    <source>
        <dbReference type="Proteomes" id="UP000321922"/>
    </source>
</evidence>
<gene>
    <name evidence="1" type="ORF">VSA01S_32600</name>
</gene>